<keyword evidence="7" id="KW-0378">Hydrolase</keyword>
<evidence type="ECO:0000256" key="8">
    <source>
        <dbReference type="ARBA" id="ARBA00023136"/>
    </source>
</evidence>
<dbReference type="InterPro" id="IPR001460">
    <property type="entry name" value="PCN-bd_Tpept"/>
</dbReference>
<dbReference type="GO" id="GO:0046677">
    <property type="term" value="P:response to antibiotic"/>
    <property type="evidence" value="ECO:0007669"/>
    <property type="project" value="UniProtKB-KW"/>
</dbReference>
<feature type="domain" description="Penicillin-binding protein transpeptidase" evidence="10">
    <location>
        <begin position="259"/>
        <end position="581"/>
    </location>
</feature>
<evidence type="ECO:0000313" key="12">
    <source>
        <dbReference type="EMBL" id="MBK1826238.1"/>
    </source>
</evidence>
<evidence type="ECO:0000256" key="6">
    <source>
        <dbReference type="ARBA" id="ARBA00022729"/>
    </source>
</evidence>
<dbReference type="GO" id="GO:0071555">
    <property type="term" value="P:cell wall organization"/>
    <property type="evidence" value="ECO:0007669"/>
    <property type="project" value="TreeGrafter"/>
</dbReference>
<name>A0A934R944_9BACT</name>
<evidence type="ECO:0000259" key="11">
    <source>
        <dbReference type="Pfam" id="PF03717"/>
    </source>
</evidence>
<sequence>MAMPLSAQEVVASTGVSPSAPAADVLPSADDGSIFNRKNARTIQLKIPAPRGPIIDREGYPLAQNRVVYQLALQYEQFEVEERERVVAWGRARVEAAKLLHEGVSEPDDDTLYQHYRHRRWLPLYLSSPMAAEEAEKIRPQLTRGLELIDVYERYYPEKDLACHIIGYTGQVGKLPTGPISPNEPMWEMSEGRAGFEKIYDQDLQGDPAHLRLIFDENGKMLLREQKGQPRAGGAVVSTINLRWQKRAEAVLDEYSKRGAMVVIDVVTGEVLVMASNPGFDLNQWIPGISQKEYDVLREDPAKPLYARAFQGTYPPASSFKPIVALAALNDQVITKDTTVNCPAFLTYGNHKLWNWSRSDYGALSVIPAIKWSNNPWFAQVGNRVGSGSFLGLARRLGFGTITGLPLLGEDAGLIPTPEYVRKTYRRPITEGDAANWSIGQGAVLATPLQVAQGMAAIGNGGALPKLHLVMQVQDSYGRVIRTAQPERRHWLGIDYNAIENVREGMRQVVDGGTGRGAGLSWTEVCGKTGTGQWGPESKKQGVAWFAGFLPADEPRLAFACLYEGRPGQKVSGGRNAAPMVPAFFNSFKDEIKEMIAPAPKALLVVEEGAEAEGISEEGVLRAIPVEPLETIEELPDDADVPKALPVEDLDLIEGEDGP</sequence>
<dbReference type="Gene3D" id="3.40.710.10">
    <property type="entry name" value="DD-peptidase/beta-lactamase superfamily"/>
    <property type="match status" value="1"/>
</dbReference>
<dbReference type="InterPro" id="IPR012338">
    <property type="entry name" value="Beta-lactam/transpept-like"/>
</dbReference>
<evidence type="ECO:0000259" key="10">
    <source>
        <dbReference type="Pfam" id="PF00905"/>
    </source>
</evidence>
<dbReference type="InterPro" id="IPR036138">
    <property type="entry name" value="PBP_dimer_sf"/>
</dbReference>
<reference evidence="12" key="1">
    <citation type="submission" date="2021-01" db="EMBL/GenBank/DDBJ databases">
        <title>Modified the classification status of verrucomicrobia.</title>
        <authorList>
            <person name="Feng X."/>
        </authorList>
    </citation>
    <scope>NUCLEOTIDE SEQUENCE</scope>
    <source>
        <strain evidence="12">KCTC 22201</strain>
    </source>
</reference>
<evidence type="ECO:0000256" key="9">
    <source>
        <dbReference type="ARBA" id="ARBA00023251"/>
    </source>
</evidence>
<dbReference type="SUPFAM" id="SSF56601">
    <property type="entry name" value="beta-lactamase/transpeptidase-like"/>
    <property type="match status" value="1"/>
</dbReference>
<keyword evidence="6" id="KW-0732">Signal</keyword>
<proteinExistence type="inferred from homology"/>
<comment type="catalytic activity">
    <reaction evidence="1">
        <text>a beta-lactam + H2O = a substituted beta-amino acid</text>
        <dbReference type="Rhea" id="RHEA:20401"/>
        <dbReference type="ChEBI" id="CHEBI:15377"/>
        <dbReference type="ChEBI" id="CHEBI:35627"/>
        <dbReference type="ChEBI" id="CHEBI:140347"/>
        <dbReference type="EC" id="3.5.2.6"/>
    </reaction>
</comment>
<evidence type="ECO:0000256" key="7">
    <source>
        <dbReference type="ARBA" id="ARBA00022801"/>
    </source>
</evidence>
<evidence type="ECO:0000256" key="2">
    <source>
        <dbReference type="ARBA" id="ARBA00004370"/>
    </source>
</evidence>
<dbReference type="PANTHER" id="PTHR30627">
    <property type="entry name" value="PEPTIDOGLYCAN D,D-TRANSPEPTIDASE"/>
    <property type="match status" value="1"/>
</dbReference>
<dbReference type="GO" id="GO:0005886">
    <property type="term" value="C:plasma membrane"/>
    <property type="evidence" value="ECO:0007669"/>
    <property type="project" value="TreeGrafter"/>
</dbReference>
<keyword evidence="8" id="KW-0472">Membrane</keyword>
<dbReference type="Pfam" id="PF03717">
    <property type="entry name" value="PBP_dimer"/>
    <property type="match status" value="1"/>
</dbReference>
<accession>A0A934R944</accession>
<dbReference type="Pfam" id="PF00905">
    <property type="entry name" value="Transpeptidase"/>
    <property type="match status" value="1"/>
</dbReference>
<evidence type="ECO:0000256" key="5">
    <source>
        <dbReference type="ARBA" id="ARBA00022645"/>
    </source>
</evidence>
<protein>
    <recommendedName>
        <fullName evidence="4">beta-lactamase</fullName>
        <ecNumber evidence="4">3.5.2.6</ecNumber>
    </recommendedName>
</protein>
<evidence type="ECO:0000256" key="1">
    <source>
        <dbReference type="ARBA" id="ARBA00001526"/>
    </source>
</evidence>
<feature type="domain" description="Penicillin-binding protein dimerisation" evidence="11">
    <location>
        <begin position="46"/>
        <end position="223"/>
    </location>
</feature>
<organism evidence="12 13">
    <name type="scientific">Haloferula rosea</name>
    <dbReference type="NCBI Taxonomy" id="490093"/>
    <lineage>
        <taxon>Bacteria</taxon>
        <taxon>Pseudomonadati</taxon>
        <taxon>Verrucomicrobiota</taxon>
        <taxon>Verrucomicrobiia</taxon>
        <taxon>Verrucomicrobiales</taxon>
        <taxon>Verrucomicrobiaceae</taxon>
        <taxon>Haloferula</taxon>
    </lineage>
</organism>
<comment type="similarity">
    <text evidence="3">Belongs to the class-D beta-lactamase family.</text>
</comment>
<keyword evidence="13" id="KW-1185">Reference proteome</keyword>
<gene>
    <name evidence="12" type="ORF">JIN81_04355</name>
</gene>
<dbReference type="InterPro" id="IPR005311">
    <property type="entry name" value="PBP_dimer"/>
</dbReference>
<keyword evidence="5" id="KW-0645">Protease</keyword>
<dbReference type="EMBL" id="JAENII010000002">
    <property type="protein sequence ID" value="MBK1826238.1"/>
    <property type="molecule type" value="Genomic_DNA"/>
</dbReference>
<evidence type="ECO:0000313" key="13">
    <source>
        <dbReference type="Proteomes" id="UP000658278"/>
    </source>
</evidence>
<keyword evidence="9" id="KW-0046">Antibiotic resistance</keyword>
<comment type="caution">
    <text evidence="12">The sequence shown here is derived from an EMBL/GenBank/DDBJ whole genome shotgun (WGS) entry which is preliminary data.</text>
</comment>
<dbReference type="GO" id="GO:0004180">
    <property type="term" value="F:carboxypeptidase activity"/>
    <property type="evidence" value="ECO:0007669"/>
    <property type="project" value="UniProtKB-KW"/>
</dbReference>
<dbReference type="PANTHER" id="PTHR30627:SF6">
    <property type="entry name" value="BETA-LACTAMASE YBXI-RELATED"/>
    <property type="match status" value="1"/>
</dbReference>
<dbReference type="GO" id="GO:0008800">
    <property type="term" value="F:beta-lactamase activity"/>
    <property type="evidence" value="ECO:0007669"/>
    <property type="project" value="UniProtKB-EC"/>
</dbReference>
<dbReference type="Gene3D" id="3.90.1310.10">
    <property type="entry name" value="Penicillin-binding protein 2a (Domain 2)"/>
    <property type="match status" value="1"/>
</dbReference>
<dbReference type="SUPFAM" id="SSF56519">
    <property type="entry name" value="Penicillin binding protein dimerisation domain"/>
    <property type="match status" value="1"/>
</dbReference>
<dbReference type="GO" id="GO:0008658">
    <property type="term" value="F:penicillin binding"/>
    <property type="evidence" value="ECO:0007669"/>
    <property type="project" value="InterPro"/>
</dbReference>
<comment type="subcellular location">
    <subcellularLocation>
        <location evidence="2">Membrane</location>
    </subcellularLocation>
</comment>
<dbReference type="Proteomes" id="UP000658278">
    <property type="component" value="Unassembled WGS sequence"/>
</dbReference>
<keyword evidence="5" id="KW-0121">Carboxypeptidase</keyword>
<evidence type="ECO:0000256" key="3">
    <source>
        <dbReference type="ARBA" id="ARBA00007898"/>
    </source>
</evidence>
<dbReference type="InterPro" id="IPR050515">
    <property type="entry name" value="Beta-lactam/transpept"/>
</dbReference>
<dbReference type="AlphaFoldDB" id="A0A934R944"/>
<evidence type="ECO:0000256" key="4">
    <source>
        <dbReference type="ARBA" id="ARBA00012865"/>
    </source>
</evidence>
<dbReference type="EC" id="3.5.2.6" evidence="4"/>